<dbReference type="SUPFAM" id="SSF49313">
    <property type="entry name" value="Cadherin-like"/>
    <property type="match status" value="1"/>
</dbReference>
<dbReference type="Gene3D" id="2.60.40.60">
    <property type="entry name" value="Cadherins"/>
    <property type="match status" value="1"/>
</dbReference>
<keyword evidence="2" id="KW-1185">Reference proteome</keyword>
<evidence type="ECO:0000313" key="2">
    <source>
        <dbReference type="Proteomes" id="UP001413721"/>
    </source>
</evidence>
<dbReference type="InterPro" id="IPR015919">
    <property type="entry name" value="Cadherin-like_sf"/>
</dbReference>
<sequence>TVVVTAVDAGGLTASTLVTISVTNVNEVPAVPVLDGTSVAEGVAGAVVGLVTVADPDAGDTVELTVDDARFEIVDGVLKLRDGVSLDFETEATVDLVITATDAGGL</sequence>
<dbReference type="RefSeq" id="WP_345938718.1">
    <property type="nucleotide sequence ID" value="NZ_JBBKTW010000032.1"/>
</dbReference>
<evidence type="ECO:0000313" key="1">
    <source>
        <dbReference type="EMBL" id="MEN2991904.1"/>
    </source>
</evidence>
<feature type="non-terminal residue" evidence="1">
    <location>
        <position position="1"/>
    </location>
</feature>
<dbReference type="CDD" id="cd11304">
    <property type="entry name" value="Cadherin_repeat"/>
    <property type="match status" value="1"/>
</dbReference>
<gene>
    <name evidence="1" type="ORF">WG926_26595</name>
</gene>
<accession>A0ABU9YSV6</accession>
<name>A0ABU9YSV6_9PROT</name>
<dbReference type="Proteomes" id="UP001413721">
    <property type="component" value="Unassembled WGS sequence"/>
</dbReference>
<organism evidence="1 2">
    <name type="scientific">Tistrella arctica</name>
    <dbReference type="NCBI Taxonomy" id="3133430"/>
    <lineage>
        <taxon>Bacteria</taxon>
        <taxon>Pseudomonadati</taxon>
        <taxon>Pseudomonadota</taxon>
        <taxon>Alphaproteobacteria</taxon>
        <taxon>Geminicoccales</taxon>
        <taxon>Geminicoccaceae</taxon>
        <taxon>Tistrella</taxon>
    </lineage>
</organism>
<dbReference type="EMBL" id="JBBKTW010000032">
    <property type="protein sequence ID" value="MEN2991904.1"/>
    <property type="molecule type" value="Genomic_DNA"/>
</dbReference>
<feature type="non-terminal residue" evidence="1">
    <location>
        <position position="106"/>
    </location>
</feature>
<proteinExistence type="predicted"/>
<reference evidence="1 2" key="1">
    <citation type="submission" date="2024-03" db="EMBL/GenBank/DDBJ databases">
        <title>High-quality draft genome sequencing of Tistrella sp. BH-R2-4.</title>
        <authorList>
            <person name="Dong C."/>
        </authorList>
    </citation>
    <scope>NUCLEOTIDE SEQUENCE [LARGE SCALE GENOMIC DNA]</scope>
    <source>
        <strain evidence="1 2">BH-R2-4</strain>
    </source>
</reference>
<comment type="caution">
    <text evidence="1">The sequence shown here is derived from an EMBL/GenBank/DDBJ whole genome shotgun (WGS) entry which is preliminary data.</text>
</comment>
<protein>
    <submittedName>
        <fullName evidence="1">Cadherin repeat domain-containing protein</fullName>
    </submittedName>
</protein>